<dbReference type="Pfam" id="PF13821">
    <property type="entry name" value="DUF4187"/>
    <property type="match status" value="1"/>
</dbReference>
<protein>
    <submittedName>
        <fullName evidence="3">Coiled-coil domain-containing protein 75</fullName>
    </submittedName>
</protein>
<dbReference type="SMART" id="SM00443">
    <property type="entry name" value="G_patch"/>
    <property type="match status" value="1"/>
</dbReference>
<dbReference type="PROSITE" id="PS50174">
    <property type="entry name" value="G_PATCH"/>
    <property type="match status" value="1"/>
</dbReference>
<dbReference type="Pfam" id="PF01585">
    <property type="entry name" value="G-patch"/>
    <property type="match status" value="1"/>
</dbReference>
<organism evidence="3 4">
    <name type="scientific">Beauveria bassiana D1-5</name>
    <dbReference type="NCBI Taxonomy" id="1245745"/>
    <lineage>
        <taxon>Eukaryota</taxon>
        <taxon>Fungi</taxon>
        <taxon>Dikarya</taxon>
        <taxon>Ascomycota</taxon>
        <taxon>Pezizomycotina</taxon>
        <taxon>Sordariomycetes</taxon>
        <taxon>Hypocreomycetidae</taxon>
        <taxon>Hypocreales</taxon>
        <taxon>Cordycipitaceae</taxon>
        <taxon>Beauveria</taxon>
    </lineage>
</organism>
<reference evidence="3 4" key="1">
    <citation type="submission" date="2012-10" db="EMBL/GenBank/DDBJ databases">
        <title>Genome sequencing and analysis of entomopathogenic fungi Beauveria bassiana D1-5.</title>
        <authorList>
            <person name="Li Q."/>
            <person name="Wang L."/>
            <person name="Zhang Z."/>
            <person name="Wang Q."/>
            <person name="Ren J."/>
            <person name="Wang M."/>
            <person name="Xu W."/>
            <person name="Wang J."/>
            <person name="Lu Y."/>
            <person name="Du Q."/>
            <person name="Sun Z."/>
        </authorList>
    </citation>
    <scope>NUCLEOTIDE SEQUENCE [LARGE SCALE GENOMIC DNA]</scope>
    <source>
        <strain evidence="3 4">D1-5</strain>
    </source>
</reference>
<dbReference type="SMART" id="SM01173">
    <property type="entry name" value="DUF4187"/>
    <property type="match status" value="1"/>
</dbReference>
<feature type="region of interest" description="Disordered" evidence="1">
    <location>
        <begin position="1"/>
        <end position="62"/>
    </location>
</feature>
<dbReference type="HOGENOM" id="CLU_046724_2_0_1"/>
<dbReference type="PANTHER" id="PTHR21032">
    <property type="entry name" value="G PATCH DOMAIN-CONTAINING PROTEIN 11"/>
    <property type="match status" value="1"/>
</dbReference>
<dbReference type="GO" id="GO:0000776">
    <property type="term" value="C:kinetochore"/>
    <property type="evidence" value="ECO:0007669"/>
    <property type="project" value="TreeGrafter"/>
</dbReference>
<feature type="compositionally biased region" description="Polar residues" evidence="1">
    <location>
        <begin position="22"/>
        <end position="37"/>
    </location>
</feature>
<dbReference type="InterPro" id="IPR039249">
    <property type="entry name" value="GPATCH11"/>
</dbReference>
<gene>
    <name evidence="3" type="ORF">BBAD15_g1623</name>
</gene>
<feature type="region of interest" description="Disordered" evidence="1">
    <location>
        <begin position="179"/>
        <end position="214"/>
    </location>
</feature>
<dbReference type="Proteomes" id="UP000030106">
    <property type="component" value="Unassembled WGS sequence"/>
</dbReference>
<feature type="compositionally biased region" description="Basic and acidic residues" evidence="1">
    <location>
        <begin position="148"/>
        <end position="165"/>
    </location>
</feature>
<dbReference type="eggNOG" id="KOG1994">
    <property type="taxonomic scope" value="Eukaryota"/>
</dbReference>
<feature type="domain" description="G-patch" evidence="2">
    <location>
        <begin position="79"/>
        <end position="129"/>
    </location>
</feature>
<dbReference type="InterPro" id="IPR025239">
    <property type="entry name" value="DUF4187"/>
</dbReference>
<dbReference type="AlphaFoldDB" id="A0A0A2WHG7"/>
<dbReference type="GO" id="GO:0003676">
    <property type="term" value="F:nucleic acid binding"/>
    <property type="evidence" value="ECO:0007669"/>
    <property type="project" value="InterPro"/>
</dbReference>
<proteinExistence type="predicted"/>
<sequence length="337" mass="38549">MSATDQPGLEAQDDEDDYMNMTFDNPQPPKETSMQRTQRLKRESRARGVIKSKAQIAQEEADAREKALAKSMLDDPRAKKSKGLAMMAKMGFTGGGLGKKTADGLPQGRTEPIHLSLKDDRGGVGMDAEKKRRFREAAEEQGIAPDAKAPRLDPDEYRERVRKEREDAKLEKQFFAAQRMAERMAEEEVGAKDDGSDDSTEQDGKRGKRTRVSAKPLKSVPILYRGLVRHREEKERDRRMRHDLEQSLSRLPMYEEDDDDPDYKTALGKPGAVYTVAEDLDEEDAELDQFNALDVRERLERLLKHLREQHRYCFWCKMVYPDAEMDGCPGLTEEDHD</sequence>
<dbReference type="EMBL" id="ANFO01000101">
    <property type="protein sequence ID" value="KGQ12594.1"/>
    <property type="molecule type" value="Genomic_DNA"/>
</dbReference>
<dbReference type="InterPro" id="IPR000467">
    <property type="entry name" value="G_patch_dom"/>
</dbReference>
<feature type="region of interest" description="Disordered" evidence="1">
    <location>
        <begin position="92"/>
        <end position="165"/>
    </location>
</feature>
<evidence type="ECO:0000256" key="1">
    <source>
        <dbReference type="SAM" id="MobiDB-lite"/>
    </source>
</evidence>
<feature type="compositionally biased region" description="Basic and acidic residues" evidence="1">
    <location>
        <begin position="180"/>
        <end position="194"/>
    </location>
</feature>
<evidence type="ECO:0000313" key="3">
    <source>
        <dbReference type="EMBL" id="KGQ12594.1"/>
    </source>
</evidence>
<dbReference type="OrthoDB" id="786951at2759"/>
<feature type="compositionally biased region" description="Basic and acidic residues" evidence="1">
    <location>
        <begin position="232"/>
        <end position="245"/>
    </location>
</feature>
<accession>A0A0A2WHG7</accession>
<dbReference type="STRING" id="1245745.A0A0A2WHG7"/>
<comment type="caution">
    <text evidence="3">The sequence shown here is derived from an EMBL/GenBank/DDBJ whole genome shotgun (WGS) entry which is preliminary data.</text>
</comment>
<dbReference type="PANTHER" id="PTHR21032:SF0">
    <property type="entry name" value="G PATCH DOMAIN-CONTAINING PROTEIN 11"/>
    <property type="match status" value="1"/>
</dbReference>
<evidence type="ECO:0000259" key="2">
    <source>
        <dbReference type="PROSITE" id="PS50174"/>
    </source>
</evidence>
<name>A0A0A2WHG7_BEABA</name>
<feature type="region of interest" description="Disordered" evidence="1">
    <location>
        <begin position="232"/>
        <end position="265"/>
    </location>
</feature>
<feature type="compositionally biased region" description="Basic and acidic residues" evidence="1">
    <location>
        <begin position="116"/>
        <end position="138"/>
    </location>
</feature>
<evidence type="ECO:0000313" key="4">
    <source>
        <dbReference type="Proteomes" id="UP000030106"/>
    </source>
</evidence>